<reference evidence="3 4" key="1">
    <citation type="submission" date="2019-02" db="EMBL/GenBank/DDBJ databases">
        <title>Deep-cultivation of Planctomycetes and their phenomic and genomic characterization uncovers novel biology.</title>
        <authorList>
            <person name="Wiegand S."/>
            <person name="Jogler M."/>
            <person name="Boedeker C."/>
            <person name="Pinto D."/>
            <person name="Vollmers J."/>
            <person name="Rivas-Marin E."/>
            <person name="Kohn T."/>
            <person name="Peeters S.H."/>
            <person name="Heuer A."/>
            <person name="Rast P."/>
            <person name="Oberbeckmann S."/>
            <person name="Bunk B."/>
            <person name="Jeske O."/>
            <person name="Meyerdierks A."/>
            <person name="Storesund J.E."/>
            <person name="Kallscheuer N."/>
            <person name="Luecker S."/>
            <person name="Lage O.M."/>
            <person name="Pohl T."/>
            <person name="Merkel B.J."/>
            <person name="Hornburger P."/>
            <person name="Mueller R.-W."/>
            <person name="Bruemmer F."/>
            <person name="Labrenz M."/>
            <person name="Spormann A.M."/>
            <person name="Op den Camp H."/>
            <person name="Overmann J."/>
            <person name="Amann R."/>
            <person name="Jetten M.S.M."/>
            <person name="Mascher T."/>
            <person name="Medema M.H."/>
            <person name="Devos D.P."/>
            <person name="Kaster A.-K."/>
            <person name="Ovreas L."/>
            <person name="Rohde M."/>
            <person name="Galperin M.Y."/>
            <person name="Jogler C."/>
        </authorList>
    </citation>
    <scope>NUCLEOTIDE SEQUENCE [LARGE SCALE GENOMIC DNA]</scope>
    <source>
        <strain evidence="3 4">I41</strain>
    </source>
</reference>
<evidence type="ECO:0000256" key="2">
    <source>
        <dbReference type="SAM" id="SignalP"/>
    </source>
</evidence>
<feature type="signal peptide" evidence="2">
    <location>
        <begin position="1"/>
        <end position="29"/>
    </location>
</feature>
<sequence precursor="true">MNASIKSWAPRLAALTSVAAVLGCGGANAKYDANVQGTVTIDGELAPGGSVTFTPVENGPTGVGTIAADGSYSLRIGQGDVGSPDSSVIPAGEYVVTAMITGPSPKDATSSGGPPPAGPKLIADKYGSRATSDLKFEVKKGPNIIVLKLDGPWANPPAEEEDKGGDEVATLSTADEGTEEPTSADTADESNSAGAATETDGNSEAAAKAEIAPVEEAKP</sequence>
<gene>
    <name evidence="3" type="ORF">I41_30720</name>
</gene>
<dbReference type="AlphaFoldDB" id="A0A517TZT7"/>
<evidence type="ECO:0000313" key="3">
    <source>
        <dbReference type="EMBL" id="QDT73881.1"/>
    </source>
</evidence>
<accession>A0A517TZT7</accession>
<feature type="region of interest" description="Disordered" evidence="1">
    <location>
        <begin position="102"/>
        <end position="124"/>
    </location>
</feature>
<dbReference type="Proteomes" id="UP000317909">
    <property type="component" value="Chromosome"/>
</dbReference>
<name>A0A517TZT7_9BACT</name>
<keyword evidence="2" id="KW-0732">Signal</keyword>
<feature type="chain" id="PRO_5022058898" description="Carboxypeptidase regulatory-like domain-containing protein" evidence="2">
    <location>
        <begin position="30"/>
        <end position="219"/>
    </location>
</feature>
<dbReference type="RefSeq" id="WP_145433571.1">
    <property type="nucleotide sequence ID" value="NZ_CP036339.1"/>
</dbReference>
<keyword evidence="4" id="KW-1185">Reference proteome</keyword>
<evidence type="ECO:0008006" key="5">
    <source>
        <dbReference type="Google" id="ProtNLM"/>
    </source>
</evidence>
<feature type="compositionally biased region" description="Polar residues" evidence="1">
    <location>
        <begin position="170"/>
        <end position="202"/>
    </location>
</feature>
<dbReference type="KEGG" id="llh:I41_30720"/>
<dbReference type="EMBL" id="CP036339">
    <property type="protein sequence ID" value="QDT73881.1"/>
    <property type="molecule type" value="Genomic_DNA"/>
</dbReference>
<dbReference type="PROSITE" id="PS51257">
    <property type="entry name" value="PROKAR_LIPOPROTEIN"/>
    <property type="match status" value="1"/>
</dbReference>
<dbReference type="OrthoDB" id="289671at2"/>
<organism evidence="3 4">
    <name type="scientific">Lacipirellula limnantheis</name>
    <dbReference type="NCBI Taxonomy" id="2528024"/>
    <lineage>
        <taxon>Bacteria</taxon>
        <taxon>Pseudomonadati</taxon>
        <taxon>Planctomycetota</taxon>
        <taxon>Planctomycetia</taxon>
        <taxon>Pirellulales</taxon>
        <taxon>Lacipirellulaceae</taxon>
        <taxon>Lacipirellula</taxon>
    </lineage>
</organism>
<evidence type="ECO:0000313" key="4">
    <source>
        <dbReference type="Proteomes" id="UP000317909"/>
    </source>
</evidence>
<feature type="region of interest" description="Disordered" evidence="1">
    <location>
        <begin position="148"/>
        <end position="219"/>
    </location>
</feature>
<proteinExistence type="predicted"/>
<evidence type="ECO:0000256" key="1">
    <source>
        <dbReference type="SAM" id="MobiDB-lite"/>
    </source>
</evidence>
<protein>
    <recommendedName>
        <fullName evidence="5">Carboxypeptidase regulatory-like domain-containing protein</fullName>
    </recommendedName>
</protein>